<accession>A0A1X7QW90</accession>
<dbReference type="STRING" id="1789683.A0A1X7QW90"/>
<dbReference type="Proteomes" id="UP000196158">
    <property type="component" value="Unassembled WGS sequence"/>
</dbReference>
<keyword evidence="2" id="KW-0521">NADP</keyword>
<sequence>MVGKVIIVTGVSRGIGRSIVETIFKLAPETVVYGIARSEAPLKELKEIYGDKFFYVVGDITDESKLQQLTDDAIAGHGKIDSVVANAGVLEPVARIHDADISNWKKLYDINFFSIVSLVKTTLPYVSKANGNYVFVSSDASTMYFSNWGAYGSSKAALNHLALTIANEEKAIKCLAVAPGIVDTSMQVNIRENVGANMSKEHHEMFKDLKASNKLLHSNVPATVYSKLALNGIPEAINGTYISFDAPELKDYQM</sequence>
<evidence type="ECO:0000256" key="2">
    <source>
        <dbReference type="ARBA" id="ARBA00022857"/>
    </source>
</evidence>
<dbReference type="CDD" id="cd05367">
    <property type="entry name" value="SPR-like_SDR_c"/>
    <property type="match status" value="1"/>
</dbReference>
<dbReference type="SUPFAM" id="SSF51735">
    <property type="entry name" value="NAD(P)-binding Rossmann-fold domains"/>
    <property type="match status" value="1"/>
</dbReference>
<evidence type="ECO:0000256" key="3">
    <source>
        <dbReference type="ARBA" id="ARBA00023002"/>
    </source>
</evidence>
<dbReference type="Gene3D" id="3.40.50.720">
    <property type="entry name" value="NAD(P)-binding Rossmann-like Domain"/>
    <property type="match status" value="1"/>
</dbReference>
<dbReference type="InterPro" id="IPR036291">
    <property type="entry name" value="NAD(P)-bd_dom_sf"/>
</dbReference>
<dbReference type="PRINTS" id="PR00081">
    <property type="entry name" value="GDHRDH"/>
</dbReference>
<dbReference type="InterPro" id="IPR002347">
    <property type="entry name" value="SDR_fam"/>
</dbReference>
<dbReference type="AlphaFoldDB" id="A0A1X7QW90"/>
<name>A0A1X7QW90_9SACH</name>
<comment type="similarity">
    <text evidence="1">Belongs to the short-chain dehydrogenases/reductases (SDR) family.</text>
</comment>
<dbReference type="EMBL" id="FXLY01000002">
    <property type="protein sequence ID" value="SMN17688.1"/>
    <property type="molecule type" value="Genomic_DNA"/>
</dbReference>
<evidence type="ECO:0000256" key="1">
    <source>
        <dbReference type="ARBA" id="ARBA00006484"/>
    </source>
</evidence>
<gene>
    <name evidence="4" type="ORF">KASA_0Q00220G</name>
</gene>
<reference evidence="4 5" key="1">
    <citation type="submission" date="2017-04" db="EMBL/GenBank/DDBJ databases">
        <authorList>
            <person name="Afonso C.L."/>
            <person name="Miller P.J."/>
            <person name="Scott M.A."/>
            <person name="Spackman E."/>
            <person name="Goraichik I."/>
            <person name="Dimitrov K.M."/>
            <person name="Suarez D.L."/>
            <person name="Swayne D.E."/>
        </authorList>
    </citation>
    <scope>NUCLEOTIDE SEQUENCE [LARGE SCALE GENOMIC DNA]</scope>
</reference>
<dbReference type="Pfam" id="PF00106">
    <property type="entry name" value="adh_short"/>
    <property type="match status" value="1"/>
</dbReference>
<organism evidence="4 5">
    <name type="scientific">Maudiozyma saulgeensis</name>
    <dbReference type="NCBI Taxonomy" id="1789683"/>
    <lineage>
        <taxon>Eukaryota</taxon>
        <taxon>Fungi</taxon>
        <taxon>Dikarya</taxon>
        <taxon>Ascomycota</taxon>
        <taxon>Saccharomycotina</taxon>
        <taxon>Saccharomycetes</taxon>
        <taxon>Saccharomycetales</taxon>
        <taxon>Saccharomycetaceae</taxon>
        <taxon>Maudiozyma</taxon>
    </lineage>
</organism>
<evidence type="ECO:0000313" key="4">
    <source>
        <dbReference type="EMBL" id="SMN17688.1"/>
    </source>
</evidence>
<dbReference type="GO" id="GO:0050664">
    <property type="term" value="F:oxidoreductase activity, acting on NAD(P)H, oxygen as acceptor"/>
    <property type="evidence" value="ECO:0007669"/>
    <property type="project" value="TreeGrafter"/>
</dbReference>
<keyword evidence="3" id="KW-0560">Oxidoreductase</keyword>
<keyword evidence="5" id="KW-1185">Reference proteome</keyword>
<proteinExistence type="inferred from homology"/>
<dbReference type="PROSITE" id="PS00061">
    <property type="entry name" value="ADH_SHORT"/>
    <property type="match status" value="1"/>
</dbReference>
<protein>
    <submittedName>
        <fullName evidence="4">Uncharacterized protein</fullName>
    </submittedName>
</protein>
<dbReference type="FunFam" id="3.40.50.720:FF:000281">
    <property type="entry name" value="Uncharacterized oxidoreductase YIR035C"/>
    <property type="match status" value="1"/>
</dbReference>
<evidence type="ECO:0000313" key="5">
    <source>
        <dbReference type="Proteomes" id="UP000196158"/>
    </source>
</evidence>
<dbReference type="OrthoDB" id="153074at2759"/>
<dbReference type="InterPro" id="IPR020904">
    <property type="entry name" value="Sc_DH/Rdtase_CS"/>
</dbReference>
<dbReference type="PANTHER" id="PTHR43008">
    <property type="entry name" value="BENZIL REDUCTASE"/>
    <property type="match status" value="1"/>
</dbReference>
<dbReference type="PANTHER" id="PTHR43008:SF8">
    <property type="entry name" value="BENZIL REDUCTASE ((S)-BENZOIN FORMING) IRC24"/>
    <property type="match status" value="1"/>
</dbReference>